<dbReference type="RefSeq" id="WP_267028590.1">
    <property type="nucleotide sequence ID" value="NZ_JAIFZO010000002.1"/>
</dbReference>
<dbReference type="InterPro" id="IPR010432">
    <property type="entry name" value="RDD"/>
</dbReference>
<organism evidence="7 8">
    <name type="scientific">Streptomyces ortus</name>
    <dbReference type="NCBI Taxonomy" id="2867268"/>
    <lineage>
        <taxon>Bacteria</taxon>
        <taxon>Bacillati</taxon>
        <taxon>Actinomycetota</taxon>
        <taxon>Actinomycetes</taxon>
        <taxon>Kitasatosporales</taxon>
        <taxon>Streptomycetaceae</taxon>
        <taxon>Streptomyces</taxon>
    </lineage>
</organism>
<feature type="transmembrane region" description="Helical" evidence="5">
    <location>
        <begin position="29"/>
        <end position="48"/>
    </location>
</feature>
<comment type="subcellular location">
    <subcellularLocation>
        <location evidence="1">Membrane</location>
        <topology evidence="1">Multi-pass membrane protein</topology>
    </subcellularLocation>
</comment>
<sequence>MANANQQRTPTHVSSPSPVRRITAATIDALTALVCGLAAGAAIGVKVVDGVVELRPQSPAVWGAALGTALGLSFVNHVLLTLATRASLGKLVTGLRVVRAPDGGRPRFLRLIGRWLFGFYWTVVFVPIHLATDSDVEQQDAVGLRIVRRKG</sequence>
<evidence type="ECO:0000313" key="7">
    <source>
        <dbReference type="EMBL" id="MCX4235994.1"/>
    </source>
</evidence>
<keyword evidence="8" id="KW-1185">Reference proteome</keyword>
<keyword evidence="4 5" id="KW-0472">Membrane</keyword>
<evidence type="ECO:0000256" key="3">
    <source>
        <dbReference type="ARBA" id="ARBA00022989"/>
    </source>
</evidence>
<comment type="caution">
    <text evidence="7">The sequence shown here is derived from an EMBL/GenBank/DDBJ whole genome shotgun (WGS) entry which is preliminary data.</text>
</comment>
<proteinExistence type="predicted"/>
<gene>
    <name evidence="7" type="ORF">K3769_25130</name>
</gene>
<name>A0ABT3V7P7_9ACTN</name>
<dbReference type="EMBL" id="JAIFZO010000002">
    <property type="protein sequence ID" value="MCX4235994.1"/>
    <property type="molecule type" value="Genomic_DNA"/>
</dbReference>
<keyword evidence="2 5" id="KW-0812">Transmembrane</keyword>
<feature type="transmembrane region" description="Helical" evidence="5">
    <location>
        <begin position="60"/>
        <end position="80"/>
    </location>
</feature>
<feature type="transmembrane region" description="Helical" evidence="5">
    <location>
        <begin position="115"/>
        <end position="132"/>
    </location>
</feature>
<accession>A0ABT3V7P7</accession>
<evidence type="ECO:0000256" key="5">
    <source>
        <dbReference type="SAM" id="Phobius"/>
    </source>
</evidence>
<feature type="domain" description="RDD" evidence="6">
    <location>
        <begin position="16"/>
        <end position="125"/>
    </location>
</feature>
<reference evidence="7" key="1">
    <citation type="journal article" date="2022" name="bioRxiv">
        <title>Discovery and biosynthetic assessment of Streptomyces ortus sp nov. isolated from a deep-sea sponge.</title>
        <authorList>
            <person name="Williams S.E."/>
        </authorList>
    </citation>
    <scope>NUCLEOTIDE SEQUENCE</scope>
    <source>
        <strain evidence="7">A15ISP2-DRY2</strain>
    </source>
</reference>
<dbReference type="Proteomes" id="UP001165590">
    <property type="component" value="Unassembled WGS sequence"/>
</dbReference>
<evidence type="ECO:0000313" key="8">
    <source>
        <dbReference type="Proteomes" id="UP001165590"/>
    </source>
</evidence>
<dbReference type="Pfam" id="PF06271">
    <property type="entry name" value="RDD"/>
    <property type="match status" value="1"/>
</dbReference>
<protein>
    <submittedName>
        <fullName evidence="7">RDD family protein</fullName>
    </submittedName>
</protein>
<evidence type="ECO:0000256" key="1">
    <source>
        <dbReference type="ARBA" id="ARBA00004141"/>
    </source>
</evidence>
<evidence type="ECO:0000256" key="4">
    <source>
        <dbReference type="ARBA" id="ARBA00023136"/>
    </source>
</evidence>
<evidence type="ECO:0000256" key="2">
    <source>
        <dbReference type="ARBA" id="ARBA00022692"/>
    </source>
</evidence>
<evidence type="ECO:0000259" key="6">
    <source>
        <dbReference type="Pfam" id="PF06271"/>
    </source>
</evidence>
<keyword evidence="3 5" id="KW-1133">Transmembrane helix</keyword>